<gene>
    <name evidence="2" type="ORF">DVH24_019732</name>
</gene>
<sequence>SHEQIWSSSKVARTPPIALEYSDGGTTTPSNTALTKVGESMTRLLSMAAILSVHPAPHVNLVAFFDPPIVIVRNKEEEKAFLASRSHQLNDCKVWWEDNHNVAGPLPDPSNPNYPCSKIHPYWYGAKLDLPEFLYSTLYERVLTPNTSFGLDPTLSGLRILPTCMVRIMTSTWILSLLTRTKNEIYLGLDNLNNNNDIESLGISFPELNDKAFRIILVEHYSWRCLIAFDSMGGMPLQTLILIIPSYIRNEQPPASQTVKDAPKVKKNKRKKHEGIVSKEILIKVLKTVDLTFLVEDGHQQPSIVSGGEGREYSFKKDERLVDTLPEKASSIMVQKQPPQSNNSNCNSKHSLSERASISTLPDVGIANSSL</sequence>
<dbReference type="Proteomes" id="UP000290289">
    <property type="component" value="Chromosome 14"/>
</dbReference>
<reference evidence="2 3" key="1">
    <citation type="submission" date="2018-10" db="EMBL/GenBank/DDBJ databases">
        <title>A high-quality apple genome assembly.</title>
        <authorList>
            <person name="Hu J."/>
        </authorList>
    </citation>
    <scope>NUCLEOTIDE SEQUENCE [LARGE SCALE GENOMIC DNA]</scope>
    <source>
        <strain evidence="3">cv. HFTH1</strain>
        <tissue evidence="2">Young leaf</tissue>
    </source>
</reference>
<feature type="region of interest" description="Disordered" evidence="1">
    <location>
        <begin position="332"/>
        <end position="354"/>
    </location>
</feature>
<accession>A0A498I3U0</accession>
<evidence type="ECO:0000313" key="3">
    <source>
        <dbReference type="Proteomes" id="UP000290289"/>
    </source>
</evidence>
<feature type="non-terminal residue" evidence="2">
    <location>
        <position position="1"/>
    </location>
</feature>
<comment type="caution">
    <text evidence="2">The sequence shown here is derived from an EMBL/GenBank/DDBJ whole genome shotgun (WGS) entry which is preliminary data.</text>
</comment>
<evidence type="ECO:0000256" key="1">
    <source>
        <dbReference type="SAM" id="MobiDB-lite"/>
    </source>
</evidence>
<evidence type="ECO:0000313" key="2">
    <source>
        <dbReference type="EMBL" id="RXH76844.1"/>
    </source>
</evidence>
<organism evidence="2 3">
    <name type="scientific">Malus domestica</name>
    <name type="common">Apple</name>
    <name type="synonym">Pyrus malus</name>
    <dbReference type="NCBI Taxonomy" id="3750"/>
    <lineage>
        <taxon>Eukaryota</taxon>
        <taxon>Viridiplantae</taxon>
        <taxon>Streptophyta</taxon>
        <taxon>Embryophyta</taxon>
        <taxon>Tracheophyta</taxon>
        <taxon>Spermatophyta</taxon>
        <taxon>Magnoliopsida</taxon>
        <taxon>eudicotyledons</taxon>
        <taxon>Gunneridae</taxon>
        <taxon>Pentapetalae</taxon>
        <taxon>rosids</taxon>
        <taxon>fabids</taxon>
        <taxon>Rosales</taxon>
        <taxon>Rosaceae</taxon>
        <taxon>Amygdaloideae</taxon>
        <taxon>Maleae</taxon>
        <taxon>Malus</taxon>
    </lineage>
</organism>
<proteinExistence type="predicted"/>
<dbReference type="EMBL" id="RDQH01000340">
    <property type="protein sequence ID" value="RXH76844.1"/>
    <property type="molecule type" value="Genomic_DNA"/>
</dbReference>
<keyword evidence="3" id="KW-1185">Reference proteome</keyword>
<dbReference type="AlphaFoldDB" id="A0A498I3U0"/>
<protein>
    <submittedName>
        <fullName evidence="2">Uncharacterized protein</fullName>
    </submittedName>
</protein>
<name>A0A498I3U0_MALDO</name>